<accession>A0ABT0CFT5</accession>
<comment type="caution">
    <text evidence="1">The sequence shown here is derived from an EMBL/GenBank/DDBJ whole genome shotgun (WGS) entry which is preliminary data.</text>
</comment>
<protein>
    <submittedName>
        <fullName evidence="1">Uncharacterized protein</fullName>
    </submittedName>
</protein>
<reference evidence="1" key="1">
    <citation type="submission" date="2021-02" db="EMBL/GenBank/DDBJ databases">
        <title>The CRISPR/cas machinery reduction and long-range gene transfer in the hot spring cyanobacterium Synechococcus.</title>
        <authorList>
            <person name="Dvorak P."/>
            <person name="Jahodarova E."/>
            <person name="Hasler P."/>
            <person name="Poulickova A."/>
        </authorList>
    </citation>
    <scope>NUCLEOTIDE SEQUENCE</scope>
    <source>
        <strain evidence="1">Rupite</strain>
    </source>
</reference>
<feature type="non-terminal residue" evidence="1">
    <location>
        <position position="1"/>
    </location>
</feature>
<proteinExistence type="predicted"/>
<dbReference type="Proteomes" id="UP000830835">
    <property type="component" value="Unassembled WGS sequence"/>
</dbReference>
<sequence>LALDVLEPWLSLQDQVAIVASIEATIPFRPVNGEGYSCLEQLEHRIGQLNQELQLGLTSQHIEQILRDAVELTNRDVGNFASTDAGVFLDHTWDLLPEMDPRLLEFNLYSVVEYRRVLQRMEQFFLNLDAQRVFQRHRGYPSRETWQTMTEQAAQNIRIGQEYIGVKLLAIGLLEAVALSSGGDGPISLFLGYRPPGQDWDEPLSPQNPWPIYPEVGRSDINPVVWELLYKGRTSTSRHDLTRSPLAAFIYSCLGQEVTQTWHKVVHQMFAHQLKPESVLRQFQASHAPVLETILHTCAQFAPTRRASLTAYLDP</sequence>
<keyword evidence="2" id="KW-1185">Reference proteome</keyword>
<evidence type="ECO:0000313" key="1">
    <source>
        <dbReference type="EMBL" id="MCJ2544637.1"/>
    </source>
</evidence>
<name>A0ABT0CFT5_THEVL</name>
<gene>
    <name evidence="1" type="ORF">JX360_17315</name>
</gene>
<dbReference type="EMBL" id="JAFIRA010000100">
    <property type="protein sequence ID" value="MCJ2544637.1"/>
    <property type="molecule type" value="Genomic_DNA"/>
</dbReference>
<organism evidence="1 2">
    <name type="scientific">Thermostichus vulcanus str. 'Rupite'</name>
    <dbReference type="NCBI Taxonomy" id="2813851"/>
    <lineage>
        <taxon>Bacteria</taxon>
        <taxon>Bacillati</taxon>
        <taxon>Cyanobacteriota</taxon>
        <taxon>Cyanophyceae</taxon>
        <taxon>Thermostichales</taxon>
        <taxon>Thermostichaceae</taxon>
        <taxon>Thermostichus</taxon>
    </lineage>
</organism>
<evidence type="ECO:0000313" key="2">
    <source>
        <dbReference type="Proteomes" id="UP000830835"/>
    </source>
</evidence>